<accession>A0ABT4YR86</accession>
<dbReference type="PANTHER" id="PTHR10395">
    <property type="entry name" value="URICASE AND TRANSTHYRETIN-RELATED"/>
    <property type="match status" value="1"/>
</dbReference>
<keyword evidence="8 9" id="KW-0378">Hydrolase</keyword>
<dbReference type="InterPro" id="IPR014306">
    <property type="entry name" value="Hydroxyisourate_hydrolase"/>
</dbReference>
<gene>
    <name evidence="11" type="primary">uraH</name>
    <name evidence="11" type="ORF">PGX00_10610</name>
</gene>
<comment type="caution">
    <text evidence="11">The sequence shown here is derived from an EMBL/GenBank/DDBJ whole genome shotgun (WGS) entry which is preliminary data.</text>
</comment>
<dbReference type="InterPro" id="IPR023418">
    <property type="entry name" value="Thyroxine_BS"/>
</dbReference>
<protein>
    <recommendedName>
        <fullName evidence="6 9">5-hydroxyisourate hydrolase</fullName>
        <shortName evidence="9">HIU hydrolase</shortName>
        <shortName evidence="9">HIUHase</shortName>
        <ecNumber evidence="5 9">3.5.2.17</ecNumber>
    </recommendedName>
</protein>
<dbReference type="Pfam" id="PF00576">
    <property type="entry name" value="Transthyretin"/>
    <property type="match status" value="1"/>
</dbReference>
<dbReference type="PROSITE" id="PS00768">
    <property type="entry name" value="TRANSTHYRETIN_1"/>
    <property type="match status" value="1"/>
</dbReference>
<proteinExistence type="inferred from homology"/>
<dbReference type="Proteomes" id="UP001210678">
    <property type="component" value="Unassembled WGS sequence"/>
</dbReference>
<dbReference type="InterPro" id="IPR023416">
    <property type="entry name" value="Transthyretin/HIU_hydrolase_d"/>
</dbReference>
<dbReference type="InterPro" id="IPR036817">
    <property type="entry name" value="Transthyretin/HIU_hydrolase_sf"/>
</dbReference>
<keyword evidence="12" id="KW-1185">Reference proteome</keyword>
<dbReference type="CDD" id="cd05822">
    <property type="entry name" value="TLP_HIUase"/>
    <property type="match status" value="1"/>
</dbReference>
<dbReference type="NCBIfam" id="TIGR02962">
    <property type="entry name" value="hdxy_isourate"/>
    <property type="match status" value="1"/>
</dbReference>
<comment type="subunit">
    <text evidence="4 9">Homotetramer.</text>
</comment>
<comment type="similarity">
    <text evidence="3 9">Belongs to the transthyretin family. 5-hydroxyisourate hydrolase subfamily.</text>
</comment>
<evidence type="ECO:0000256" key="2">
    <source>
        <dbReference type="ARBA" id="ARBA00002704"/>
    </source>
</evidence>
<dbReference type="PANTHER" id="PTHR10395:SF7">
    <property type="entry name" value="5-HYDROXYISOURATE HYDROLASE"/>
    <property type="match status" value="1"/>
</dbReference>
<keyword evidence="7 9" id="KW-0659">Purine metabolism</keyword>
<dbReference type="PROSITE" id="PS00769">
    <property type="entry name" value="TRANSTHYRETIN_2"/>
    <property type="match status" value="1"/>
</dbReference>
<dbReference type="SUPFAM" id="SSF49472">
    <property type="entry name" value="Transthyretin (synonym: prealbumin)"/>
    <property type="match status" value="1"/>
</dbReference>
<evidence type="ECO:0000313" key="11">
    <source>
        <dbReference type="EMBL" id="MDB1124073.1"/>
    </source>
</evidence>
<dbReference type="Gene3D" id="2.60.40.180">
    <property type="entry name" value="Transthyretin/hydroxyisourate hydrolase domain"/>
    <property type="match status" value="1"/>
</dbReference>
<evidence type="ECO:0000259" key="10">
    <source>
        <dbReference type="Pfam" id="PF00576"/>
    </source>
</evidence>
<dbReference type="EC" id="3.5.2.17" evidence="5 9"/>
<evidence type="ECO:0000256" key="7">
    <source>
        <dbReference type="ARBA" id="ARBA00022631"/>
    </source>
</evidence>
<evidence type="ECO:0000256" key="5">
    <source>
        <dbReference type="ARBA" id="ARBA00012609"/>
    </source>
</evidence>
<evidence type="ECO:0000256" key="4">
    <source>
        <dbReference type="ARBA" id="ARBA00011881"/>
    </source>
</evidence>
<comment type="function">
    <text evidence="2">Catalyzes the hydrolysis of 5-hydroxyisourate (HIU) to 2-oxo-4-hydroxy-4-carboxy-5-ureidoimidazoline (OHCU).</text>
</comment>
<comment type="catalytic activity">
    <reaction evidence="1 9">
        <text>5-hydroxyisourate + H2O = 5-hydroxy-2-oxo-4-ureido-2,5-dihydro-1H-imidazole-5-carboxylate + H(+)</text>
        <dbReference type="Rhea" id="RHEA:23736"/>
        <dbReference type="ChEBI" id="CHEBI:15377"/>
        <dbReference type="ChEBI" id="CHEBI:15378"/>
        <dbReference type="ChEBI" id="CHEBI:18072"/>
        <dbReference type="ChEBI" id="CHEBI:58639"/>
        <dbReference type="EC" id="3.5.2.17"/>
    </reaction>
</comment>
<dbReference type="PRINTS" id="PR00189">
    <property type="entry name" value="TRNSTHYRETIN"/>
</dbReference>
<evidence type="ECO:0000256" key="9">
    <source>
        <dbReference type="RuleBase" id="RU361270"/>
    </source>
</evidence>
<feature type="domain" description="Transthyretin/hydroxyisourate hydrolase" evidence="10">
    <location>
        <begin position="4"/>
        <end position="106"/>
    </location>
</feature>
<name>A0ABT4YR86_9VIBR</name>
<evidence type="ECO:0000313" key="12">
    <source>
        <dbReference type="Proteomes" id="UP001210678"/>
    </source>
</evidence>
<dbReference type="InterPro" id="IPR023419">
    <property type="entry name" value="Transthyretin_CS"/>
</dbReference>
<dbReference type="RefSeq" id="WP_272136010.1">
    <property type="nucleotide sequence ID" value="NZ_JAQLOI010000001.1"/>
</dbReference>
<organism evidence="11 12">
    <name type="scientific">Vibrio algarum</name>
    <dbReference type="NCBI Taxonomy" id="3020714"/>
    <lineage>
        <taxon>Bacteria</taxon>
        <taxon>Pseudomonadati</taxon>
        <taxon>Pseudomonadota</taxon>
        <taxon>Gammaproteobacteria</taxon>
        <taxon>Vibrionales</taxon>
        <taxon>Vibrionaceae</taxon>
        <taxon>Vibrio</taxon>
    </lineage>
</organism>
<sequence>MSSLSCHVLNTTHGVPASGIEVELCAFSQHDCLQKGITDQDGRFRFDAITLEKGRYTLKFHTESYCQSQFGGCFFPLVEVHFIVEDERHYHVPLLLSPYSYSTYRGS</sequence>
<evidence type="ECO:0000256" key="6">
    <source>
        <dbReference type="ARBA" id="ARBA00017539"/>
    </source>
</evidence>
<dbReference type="GO" id="GO:0033971">
    <property type="term" value="F:hydroxyisourate hydrolase activity"/>
    <property type="evidence" value="ECO:0007669"/>
    <property type="project" value="UniProtKB-EC"/>
</dbReference>
<evidence type="ECO:0000256" key="8">
    <source>
        <dbReference type="ARBA" id="ARBA00022801"/>
    </source>
</evidence>
<reference evidence="11 12" key="1">
    <citation type="submission" date="2023-01" db="EMBL/GenBank/DDBJ databases">
        <title>Vibrio sp. KJ40-1 sp.nov, isolated from marine algae.</title>
        <authorList>
            <person name="Butt M."/>
            <person name="Kim J.M.J."/>
            <person name="Jeon C.O.C."/>
        </authorList>
    </citation>
    <scope>NUCLEOTIDE SEQUENCE [LARGE SCALE GENOMIC DNA]</scope>
    <source>
        <strain evidence="11 12">KJ40-1</strain>
    </source>
</reference>
<dbReference type="InterPro" id="IPR000895">
    <property type="entry name" value="Transthyretin/HIU_hydrolase"/>
</dbReference>
<evidence type="ECO:0000256" key="3">
    <source>
        <dbReference type="ARBA" id="ARBA00009850"/>
    </source>
</evidence>
<dbReference type="EMBL" id="JAQLOI010000001">
    <property type="protein sequence ID" value="MDB1124073.1"/>
    <property type="molecule type" value="Genomic_DNA"/>
</dbReference>
<evidence type="ECO:0000256" key="1">
    <source>
        <dbReference type="ARBA" id="ARBA00001043"/>
    </source>
</evidence>